<dbReference type="Proteomes" id="UP000887013">
    <property type="component" value="Unassembled WGS sequence"/>
</dbReference>
<name>A0A8X6MDV5_NEPPI</name>
<reference evidence="1" key="1">
    <citation type="submission" date="2020-08" db="EMBL/GenBank/DDBJ databases">
        <title>Multicomponent nature underlies the extraordinary mechanical properties of spider dragline silk.</title>
        <authorList>
            <person name="Kono N."/>
            <person name="Nakamura H."/>
            <person name="Mori M."/>
            <person name="Yoshida Y."/>
            <person name="Ohtoshi R."/>
            <person name="Malay A.D."/>
            <person name="Moran D.A.P."/>
            <person name="Tomita M."/>
            <person name="Numata K."/>
            <person name="Arakawa K."/>
        </authorList>
    </citation>
    <scope>NUCLEOTIDE SEQUENCE</scope>
</reference>
<proteinExistence type="predicted"/>
<dbReference type="AlphaFoldDB" id="A0A8X6MDV5"/>
<evidence type="ECO:0000313" key="2">
    <source>
        <dbReference type="Proteomes" id="UP000887013"/>
    </source>
</evidence>
<gene>
    <name evidence="1" type="ORF">NPIL_245771</name>
</gene>
<comment type="caution">
    <text evidence="1">The sequence shown here is derived from an EMBL/GenBank/DDBJ whole genome shotgun (WGS) entry which is preliminary data.</text>
</comment>
<accession>A0A8X6MDV5</accession>
<organism evidence="1 2">
    <name type="scientific">Nephila pilipes</name>
    <name type="common">Giant wood spider</name>
    <name type="synonym">Nephila maculata</name>
    <dbReference type="NCBI Taxonomy" id="299642"/>
    <lineage>
        <taxon>Eukaryota</taxon>
        <taxon>Metazoa</taxon>
        <taxon>Ecdysozoa</taxon>
        <taxon>Arthropoda</taxon>
        <taxon>Chelicerata</taxon>
        <taxon>Arachnida</taxon>
        <taxon>Araneae</taxon>
        <taxon>Araneomorphae</taxon>
        <taxon>Entelegynae</taxon>
        <taxon>Araneoidea</taxon>
        <taxon>Nephilidae</taxon>
        <taxon>Nephila</taxon>
    </lineage>
</organism>
<dbReference type="EMBL" id="BMAW01090282">
    <property type="protein sequence ID" value="GFS43972.1"/>
    <property type="molecule type" value="Genomic_DNA"/>
</dbReference>
<keyword evidence="2" id="KW-1185">Reference proteome</keyword>
<protein>
    <submittedName>
        <fullName evidence="1">Uncharacterized protein</fullName>
    </submittedName>
</protein>
<sequence length="84" mass="9611">MSERDNELNTVQEDSKCLAVDRWTKCDASTRAYFEELGPLPPISPATFPMTVQLSIDHYGSLKYVHFKHVDSQENSLSCKPYSR</sequence>
<evidence type="ECO:0000313" key="1">
    <source>
        <dbReference type="EMBL" id="GFS43972.1"/>
    </source>
</evidence>